<evidence type="ECO:0000313" key="2">
    <source>
        <dbReference type="Proteomes" id="UP000321814"/>
    </source>
</evidence>
<dbReference type="PANTHER" id="PTHR35332">
    <property type="entry name" value="REGULATION OF ENOLASE PROTEIN 1"/>
    <property type="match status" value="1"/>
</dbReference>
<organism evidence="1 2">
    <name type="scientific">Rheinheimera tangshanensis</name>
    <dbReference type="NCBI Taxonomy" id="400153"/>
    <lineage>
        <taxon>Bacteria</taxon>
        <taxon>Pseudomonadati</taxon>
        <taxon>Pseudomonadota</taxon>
        <taxon>Gammaproteobacteria</taxon>
        <taxon>Chromatiales</taxon>
        <taxon>Chromatiaceae</taxon>
        <taxon>Rheinheimera</taxon>
    </lineage>
</organism>
<dbReference type="InterPro" id="IPR013320">
    <property type="entry name" value="ConA-like_dom_sf"/>
</dbReference>
<dbReference type="InterPro" id="IPR009784">
    <property type="entry name" value="DUF1349"/>
</dbReference>
<dbReference type="Proteomes" id="UP000321814">
    <property type="component" value="Unassembled WGS sequence"/>
</dbReference>
<dbReference type="OrthoDB" id="9814707at2"/>
<dbReference type="Pfam" id="PF07081">
    <property type="entry name" value="DUF1349"/>
    <property type="match status" value="1"/>
</dbReference>
<dbReference type="RefSeq" id="WP_147904280.1">
    <property type="nucleotide sequence ID" value="NZ_BAAAGC010000013.1"/>
</dbReference>
<protein>
    <submittedName>
        <fullName evidence="1">DUF1349 domain-containing protein</fullName>
    </submittedName>
</protein>
<dbReference type="AlphaFoldDB" id="A0A5C8LU15"/>
<dbReference type="SUPFAM" id="SSF49899">
    <property type="entry name" value="Concanavalin A-like lectins/glucanases"/>
    <property type="match status" value="1"/>
</dbReference>
<comment type="caution">
    <text evidence="1">The sequence shown here is derived from an EMBL/GenBank/DDBJ whole genome shotgun (WGS) entry which is preliminary data.</text>
</comment>
<evidence type="ECO:0000313" key="1">
    <source>
        <dbReference type="EMBL" id="TXK80836.1"/>
    </source>
</evidence>
<sequence>MANSSQWFNPPKQYSDGPLLRFTTAAHTDFWQHTHYHFYRDNGHFYYWQSTAEQLSLLVEVQVNANSKFDQAGIMLRKDAHNWLKISAEWLSKDQAALGSVNTQNGKSDWASQSIKPATNWTLKVEISQQDAVIFALLGEEWQQLRVLDISHIRDKDEICIGIYGCSPDGPGCEVRVQRVEFHESVL</sequence>
<keyword evidence="2" id="KW-1185">Reference proteome</keyword>
<accession>A0A5C8LU15</accession>
<dbReference type="PANTHER" id="PTHR35332:SF2">
    <property type="entry name" value="REGULATION OF ENOLASE PROTEIN 1"/>
    <property type="match status" value="1"/>
</dbReference>
<gene>
    <name evidence="1" type="ORF">FU839_10330</name>
</gene>
<name>A0A5C8LU15_9GAMM</name>
<dbReference type="EMBL" id="VRLR01000005">
    <property type="protein sequence ID" value="TXK80836.1"/>
    <property type="molecule type" value="Genomic_DNA"/>
</dbReference>
<reference evidence="1 2" key="1">
    <citation type="submission" date="2019-08" db="EMBL/GenBank/DDBJ databases">
        <title>Draft genome analysis of Rheinheimera tangshanensis isolated from the roots of fresh rice plants (Oryza sativa).</title>
        <authorList>
            <person name="Yu Q."/>
            <person name="Qi Y."/>
            <person name="Zhang H."/>
            <person name="Pu J."/>
        </authorList>
    </citation>
    <scope>NUCLEOTIDE SEQUENCE [LARGE SCALE GENOMIC DNA]</scope>
    <source>
        <strain evidence="1 2">JA3-B52</strain>
    </source>
</reference>
<dbReference type="Gene3D" id="2.60.120.200">
    <property type="match status" value="1"/>
</dbReference>
<proteinExistence type="predicted"/>